<evidence type="ECO:0000256" key="5">
    <source>
        <dbReference type="ARBA" id="ARBA00022505"/>
    </source>
</evidence>
<evidence type="ECO:0000256" key="4">
    <source>
        <dbReference type="ARBA" id="ARBA00010763"/>
    </source>
</evidence>
<keyword evidence="5 11" id="KW-0500">Molybdenum</keyword>
<dbReference type="InterPro" id="IPR001453">
    <property type="entry name" value="MoaB/Mog_dom"/>
</dbReference>
<dbReference type="PANTHER" id="PTHR10192:SF5">
    <property type="entry name" value="GEPHYRIN"/>
    <property type="match status" value="1"/>
</dbReference>
<gene>
    <name evidence="13" type="ORF">GBM95_02790</name>
</gene>
<evidence type="ECO:0000259" key="12">
    <source>
        <dbReference type="SMART" id="SM00852"/>
    </source>
</evidence>
<dbReference type="EMBL" id="WEHX01000008">
    <property type="protein sequence ID" value="KAB7662423.1"/>
    <property type="molecule type" value="Genomic_DNA"/>
</dbReference>
<evidence type="ECO:0000256" key="3">
    <source>
        <dbReference type="ARBA" id="ARBA00005046"/>
    </source>
</evidence>
<dbReference type="NCBIfam" id="NF045515">
    <property type="entry name" value="Glp_gephyrin"/>
    <property type="match status" value="1"/>
</dbReference>
<dbReference type="SUPFAM" id="SSF63882">
    <property type="entry name" value="MoeA N-terminal region -like"/>
    <property type="match status" value="1"/>
</dbReference>
<evidence type="ECO:0000256" key="2">
    <source>
        <dbReference type="ARBA" id="ARBA00002901"/>
    </source>
</evidence>
<comment type="caution">
    <text evidence="13">The sequence shown here is derived from an EMBL/GenBank/DDBJ whole genome shotgun (WGS) entry which is preliminary data.</text>
</comment>
<dbReference type="PROSITE" id="PS01079">
    <property type="entry name" value="MOCF_BIOSYNTHESIS_2"/>
    <property type="match status" value="1"/>
</dbReference>
<comment type="catalytic activity">
    <reaction evidence="10">
        <text>adenylyl-molybdopterin + molybdate = Mo-molybdopterin + AMP + H(+)</text>
        <dbReference type="Rhea" id="RHEA:35047"/>
        <dbReference type="ChEBI" id="CHEBI:15378"/>
        <dbReference type="ChEBI" id="CHEBI:36264"/>
        <dbReference type="ChEBI" id="CHEBI:62727"/>
        <dbReference type="ChEBI" id="CHEBI:71302"/>
        <dbReference type="ChEBI" id="CHEBI:456215"/>
        <dbReference type="EC" id="2.10.1.1"/>
    </reaction>
</comment>
<comment type="function">
    <text evidence="2 11">Catalyzes the insertion of molybdate into adenylated molybdopterin with the concomitant release of AMP.</text>
</comment>
<name>A0A6I1F2L0_9BURK</name>
<dbReference type="InterPro" id="IPR036688">
    <property type="entry name" value="MoeA_C_domain_IV_sf"/>
</dbReference>
<dbReference type="PANTHER" id="PTHR10192">
    <property type="entry name" value="MOLYBDOPTERIN BIOSYNTHESIS PROTEIN"/>
    <property type="match status" value="1"/>
</dbReference>
<evidence type="ECO:0000256" key="10">
    <source>
        <dbReference type="ARBA" id="ARBA00047317"/>
    </source>
</evidence>
<keyword evidence="7 11" id="KW-0479">Metal-binding</keyword>
<dbReference type="Gene3D" id="3.90.105.10">
    <property type="entry name" value="Molybdopterin biosynthesis moea protein, domain 2"/>
    <property type="match status" value="1"/>
</dbReference>
<dbReference type="InterPro" id="IPR008284">
    <property type="entry name" value="MoCF_biosynth_CS"/>
</dbReference>
<dbReference type="InterPro" id="IPR005111">
    <property type="entry name" value="MoeA_C_domain_IV"/>
</dbReference>
<dbReference type="Gene3D" id="3.40.980.10">
    <property type="entry name" value="MoaB/Mog-like domain"/>
    <property type="match status" value="1"/>
</dbReference>
<protein>
    <recommendedName>
        <fullName evidence="11">Molybdopterin molybdenumtransferase</fullName>
        <ecNumber evidence="11">2.10.1.1</ecNumber>
    </recommendedName>
</protein>
<dbReference type="InterPro" id="IPR005110">
    <property type="entry name" value="MoeA_linker/N"/>
</dbReference>
<dbReference type="Gene3D" id="2.40.340.10">
    <property type="entry name" value="MoeA, C-terminal, domain IV"/>
    <property type="match status" value="1"/>
</dbReference>
<dbReference type="SMART" id="SM00852">
    <property type="entry name" value="MoCF_biosynth"/>
    <property type="match status" value="1"/>
</dbReference>
<dbReference type="SUPFAM" id="SSF63867">
    <property type="entry name" value="MoeA C-terminal domain-like"/>
    <property type="match status" value="1"/>
</dbReference>
<dbReference type="GO" id="GO:0046872">
    <property type="term" value="F:metal ion binding"/>
    <property type="evidence" value="ECO:0007669"/>
    <property type="project" value="UniProtKB-UniRule"/>
</dbReference>
<evidence type="ECO:0000313" key="13">
    <source>
        <dbReference type="EMBL" id="KAB7662423.1"/>
    </source>
</evidence>
<evidence type="ECO:0000256" key="1">
    <source>
        <dbReference type="ARBA" id="ARBA00001946"/>
    </source>
</evidence>
<comment type="cofactor">
    <cofactor evidence="1 11">
        <name>Mg(2+)</name>
        <dbReference type="ChEBI" id="CHEBI:18420"/>
    </cofactor>
</comment>
<dbReference type="SUPFAM" id="SSF53218">
    <property type="entry name" value="Molybdenum cofactor biosynthesis proteins"/>
    <property type="match status" value="1"/>
</dbReference>
<keyword evidence="8 11" id="KW-0460">Magnesium</keyword>
<reference evidence="13 14" key="1">
    <citation type="submission" date="2019-10" db="EMBL/GenBank/DDBJ databases">
        <title>Genome diversity of Sutterella seckii.</title>
        <authorList>
            <person name="Chaplin A.V."/>
            <person name="Sokolova S.R."/>
            <person name="Mosin K.A."/>
            <person name="Ivanova E.L."/>
            <person name="Kochetkova T.O."/>
            <person name="Goltsov A.Y."/>
            <person name="Trofimov D.Y."/>
            <person name="Efimov B.A."/>
        </authorList>
    </citation>
    <scope>NUCLEOTIDE SEQUENCE [LARGE SCALE GENOMIC DNA]</scope>
    <source>
        <strain evidence="13 14">ASD393</strain>
    </source>
</reference>
<dbReference type="Proteomes" id="UP000430564">
    <property type="component" value="Unassembled WGS sequence"/>
</dbReference>
<dbReference type="Gene3D" id="2.170.190.11">
    <property type="entry name" value="Molybdopterin biosynthesis moea protein, domain 3"/>
    <property type="match status" value="1"/>
</dbReference>
<evidence type="ECO:0000256" key="7">
    <source>
        <dbReference type="ARBA" id="ARBA00022723"/>
    </source>
</evidence>
<dbReference type="GO" id="GO:0006777">
    <property type="term" value="P:Mo-molybdopterin cofactor biosynthetic process"/>
    <property type="evidence" value="ECO:0007669"/>
    <property type="project" value="UniProtKB-UniRule"/>
</dbReference>
<dbReference type="FunFam" id="3.40.980.10:FF:000004">
    <property type="entry name" value="Molybdopterin molybdenumtransferase"/>
    <property type="match status" value="1"/>
</dbReference>
<keyword evidence="9 11" id="KW-0501">Molybdenum cofactor biosynthesis</keyword>
<comment type="similarity">
    <text evidence="4 11">Belongs to the MoeA family.</text>
</comment>
<evidence type="ECO:0000256" key="6">
    <source>
        <dbReference type="ARBA" id="ARBA00022679"/>
    </source>
</evidence>
<comment type="pathway">
    <text evidence="3 11">Cofactor biosynthesis; molybdopterin biosynthesis.</text>
</comment>
<evidence type="ECO:0000256" key="9">
    <source>
        <dbReference type="ARBA" id="ARBA00023150"/>
    </source>
</evidence>
<organism evidence="13 14">
    <name type="scientific">Sutterella seckii</name>
    <dbReference type="NCBI Taxonomy" id="1944635"/>
    <lineage>
        <taxon>Bacteria</taxon>
        <taxon>Pseudomonadati</taxon>
        <taxon>Pseudomonadota</taxon>
        <taxon>Betaproteobacteria</taxon>
        <taxon>Burkholderiales</taxon>
        <taxon>Sutterellaceae</taxon>
        <taxon>Sutterella</taxon>
    </lineage>
</organism>
<dbReference type="Pfam" id="PF03453">
    <property type="entry name" value="MoeA_N"/>
    <property type="match status" value="1"/>
</dbReference>
<dbReference type="InterPro" id="IPR038987">
    <property type="entry name" value="MoeA-like"/>
</dbReference>
<proteinExistence type="inferred from homology"/>
<dbReference type="EC" id="2.10.1.1" evidence="11"/>
<evidence type="ECO:0000313" key="14">
    <source>
        <dbReference type="Proteomes" id="UP000430564"/>
    </source>
</evidence>
<dbReference type="InterPro" id="IPR036135">
    <property type="entry name" value="MoeA_linker/N_sf"/>
</dbReference>
<dbReference type="GO" id="GO:0061599">
    <property type="term" value="F:molybdopterin molybdotransferase activity"/>
    <property type="evidence" value="ECO:0007669"/>
    <property type="project" value="UniProtKB-UniRule"/>
</dbReference>
<sequence length="401" mass="43416">MITYAEALAMLLREAEPIHETETIPLMYSTGRVLAEDVTSMIDVPGWDNSQMDGYCLRAADLASASENAPVRLPVAERIAAGKVGVALEPGTCARIFTGAPMPEGADTVVPQEEVERDGDMAVFRTAPKKGAWVRRQGSDVAAGSVILKKGVRMTPGAIGMTASIGRAYVTVYRKLRVGVFFSGDELVQPGEPLRPGGIYNSNRFMIRSLLTLFGCEATDLGSIPDSLEATKRALENAAETSDVIMTTGGMSVGEEDHIKPAVEALGRIDLWRVKLKPGKPLAFGEVKGVPFIGLPGNPVSGFVVCLMMARPYLMRRMGLTKVDMTPMKIRADFDWAKPGDREEFVRVRRNDEGGLDLYHTQNSQVLSSCAWADGLVDIPAGASVKKGDIVHYFPFAQFFA</sequence>
<dbReference type="InterPro" id="IPR036425">
    <property type="entry name" value="MoaB/Mog-like_dom_sf"/>
</dbReference>
<dbReference type="Pfam" id="PF03454">
    <property type="entry name" value="MoeA_C"/>
    <property type="match status" value="1"/>
</dbReference>
<dbReference type="RefSeq" id="WP_152157687.1">
    <property type="nucleotide sequence ID" value="NZ_WEHX01000008.1"/>
</dbReference>
<dbReference type="NCBIfam" id="TIGR00177">
    <property type="entry name" value="molyb_syn"/>
    <property type="match status" value="1"/>
</dbReference>
<dbReference type="UniPathway" id="UPA00344"/>
<keyword evidence="6 11" id="KW-0808">Transferase</keyword>
<accession>A0A6I1F2L0</accession>
<evidence type="ECO:0000256" key="8">
    <source>
        <dbReference type="ARBA" id="ARBA00022842"/>
    </source>
</evidence>
<dbReference type="GO" id="GO:0005829">
    <property type="term" value="C:cytosol"/>
    <property type="evidence" value="ECO:0007669"/>
    <property type="project" value="TreeGrafter"/>
</dbReference>
<dbReference type="OrthoDB" id="9804758at2"/>
<evidence type="ECO:0000256" key="11">
    <source>
        <dbReference type="RuleBase" id="RU365090"/>
    </source>
</evidence>
<dbReference type="AlphaFoldDB" id="A0A6I1F2L0"/>
<feature type="domain" description="MoaB/Mog" evidence="12">
    <location>
        <begin position="179"/>
        <end position="316"/>
    </location>
</feature>
<dbReference type="Pfam" id="PF00994">
    <property type="entry name" value="MoCF_biosynth"/>
    <property type="match status" value="1"/>
</dbReference>
<dbReference type="CDD" id="cd00887">
    <property type="entry name" value="MoeA"/>
    <property type="match status" value="1"/>
</dbReference>